<protein>
    <submittedName>
        <fullName evidence="1">Uncharacterized protein</fullName>
    </submittedName>
</protein>
<dbReference type="Proteomes" id="UP000682005">
    <property type="component" value="Chromosome 1"/>
</dbReference>
<keyword evidence="2" id="KW-1185">Reference proteome</keyword>
<accession>A0ABX7XYY0</accession>
<evidence type="ECO:0000313" key="2">
    <source>
        <dbReference type="Proteomes" id="UP000682005"/>
    </source>
</evidence>
<name>A0ABX7XYY0_9BACT</name>
<dbReference type="EMBL" id="CP072370">
    <property type="protein sequence ID" value="QUB86944.1"/>
    <property type="molecule type" value="Genomic_DNA"/>
</dbReference>
<organism evidence="1 2">
    <name type="scientific">Prevotella fusca JCM 17724</name>
    <dbReference type="NCBI Taxonomy" id="1236517"/>
    <lineage>
        <taxon>Bacteria</taxon>
        <taxon>Pseudomonadati</taxon>
        <taxon>Bacteroidota</taxon>
        <taxon>Bacteroidia</taxon>
        <taxon>Bacteroidales</taxon>
        <taxon>Prevotellaceae</taxon>
        <taxon>Prevotella</taxon>
    </lineage>
</organism>
<evidence type="ECO:0000313" key="1">
    <source>
        <dbReference type="EMBL" id="QUB86944.1"/>
    </source>
</evidence>
<sequence length="79" mass="9281">MREEAVECKRGINDNNCTTAIQFHRLLHSDAVVRFVCHYCQELISSGVKPLPGFEDIAKEHYHRYSVDVDREIYKVRDE</sequence>
<dbReference type="RefSeq" id="WP_148301606.1">
    <property type="nucleotide sequence ID" value="NZ_CP012074.1"/>
</dbReference>
<reference evidence="1 2" key="1">
    <citation type="submission" date="2021-03" db="EMBL/GenBank/DDBJ databases">
        <title>Human Oral Microbial Genomes.</title>
        <authorList>
            <person name="Johnston C.D."/>
            <person name="Chen T."/>
            <person name="Dewhirst F.E."/>
        </authorList>
    </citation>
    <scope>NUCLEOTIDE SEQUENCE [LARGE SCALE GENOMIC DNA]</scope>
    <source>
        <strain evidence="1 2">W1435</strain>
    </source>
</reference>
<gene>
    <name evidence="1" type="ORF">J5A51_12875</name>
</gene>
<proteinExistence type="predicted"/>